<reference evidence="1 2" key="1">
    <citation type="submission" date="2018-06" db="EMBL/GenBank/DDBJ databases">
        <authorList>
            <consortium name="Pathogen Informatics"/>
            <person name="Doyle S."/>
        </authorList>
    </citation>
    <scope>NUCLEOTIDE SEQUENCE [LARGE SCALE GENOMIC DNA]</scope>
    <source>
        <strain evidence="1 2">NCTC12410</strain>
    </source>
</reference>
<sequence>MCKDPWGFGAWLGRGQCEGAINPSKALKVDSRDHALCKSHKYRLATTMPAMAKALSPKHKAKL</sequence>
<dbReference type="AlphaFoldDB" id="A0A377J577"/>
<accession>A0A377J577</accession>
<dbReference type="RefSeq" id="WP_115011240.1">
    <property type="nucleotide sequence ID" value="NZ_UGHV01000001.1"/>
</dbReference>
<proteinExistence type="predicted"/>
<evidence type="ECO:0000313" key="2">
    <source>
        <dbReference type="Proteomes" id="UP000254841"/>
    </source>
</evidence>
<protein>
    <submittedName>
        <fullName evidence="1">Uncharacterized protein</fullName>
    </submittedName>
</protein>
<evidence type="ECO:0000313" key="1">
    <source>
        <dbReference type="EMBL" id="STO96953.1"/>
    </source>
</evidence>
<dbReference type="EMBL" id="UGHV01000001">
    <property type="protein sequence ID" value="STO96953.1"/>
    <property type="molecule type" value="Genomic_DNA"/>
</dbReference>
<name>A0A377J577_9HELI</name>
<organism evidence="1 2">
    <name type="scientific">Helicobacter canis</name>
    <dbReference type="NCBI Taxonomy" id="29419"/>
    <lineage>
        <taxon>Bacteria</taxon>
        <taxon>Pseudomonadati</taxon>
        <taxon>Campylobacterota</taxon>
        <taxon>Epsilonproteobacteria</taxon>
        <taxon>Campylobacterales</taxon>
        <taxon>Helicobacteraceae</taxon>
        <taxon>Helicobacter</taxon>
    </lineage>
</organism>
<gene>
    <name evidence="1" type="ORF">NCTC12410_00771</name>
</gene>
<dbReference type="Proteomes" id="UP000254841">
    <property type="component" value="Unassembled WGS sequence"/>
</dbReference>